<organism evidence="1 2">
    <name type="scientific">Vibrio cidicii</name>
    <dbReference type="NCBI Taxonomy" id="1763883"/>
    <lineage>
        <taxon>Bacteria</taxon>
        <taxon>Pseudomonadati</taxon>
        <taxon>Pseudomonadota</taxon>
        <taxon>Gammaproteobacteria</taxon>
        <taxon>Vibrionales</taxon>
        <taxon>Vibrionaceae</taxon>
        <taxon>Vibrio</taxon>
    </lineage>
</organism>
<dbReference type="Proteomes" id="UP000075346">
    <property type="component" value="Unassembled WGS sequence"/>
</dbReference>
<evidence type="ECO:0000313" key="2">
    <source>
        <dbReference type="Proteomes" id="UP000075346"/>
    </source>
</evidence>
<proteinExistence type="predicted"/>
<reference evidence="2" key="1">
    <citation type="submission" date="2015-12" db="EMBL/GenBank/DDBJ databases">
        <authorList>
            <person name="Shamseldin A."/>
            <person name="Moawad H."/>
            <person name="Abd El-Rahim W.M."/>
            <person name="Sadowsky M.J."/>
        </authorList>
    </citation>
    <scope>NUCLEOTIDE SEQUENCE [LARGE SCALE GENOMIC DNA]</scope>
    <source>
        <strain evidence="2">2538-88</strain>
    </source>
</reference>
<name>A0A151KZ02_9VIBR</name>
<dbReference type="RefSeq" id="WP_053318851.1">
    <property type="nucleotide sequence ID" value="NZ_LOBR01000030.1"/>
</dbReference>
<gene>
    <name evidence="1" type="ORF">ATY37_14100</name>
</gene>
<dbReference type="EMBL" id="LOBR01000030">
    <property type="protein sequence ID" value="KYN89057.1"/>
    <property type="molecule type" value="Genomic_DNA"/>
</dbReference>
<accession>A0A151KZ02</accession>
<protein>
    <submittedName>
        <fullName evidence="1">Uncharacterized protein</fullName>
    </submittedName>
</protein>
<comment type="caution">
    <text evidence="1">The sequence shown here is derived from an EMBL/GenBank/DDBJ whole genome shotgun (WGS) entry which is preliminary data.</text>
</comment>
<sequence>MEKEIPASALIQLLHDLEDLEITNLESLVLEGAVKAGFVTKDDSAKNIYRRTWVKKVTEHANDAYNLEDVAMCENLAATIDNVKALLKARENKVSEILELLAKQILDAAPSYKG</sequence>
<dbReference type="AlphaFoldDB" id="A0A151KZ02"/>
<evidence type="ECO:0000313" key="1">
    <source>
        <dbReference type="EMBL" id="KYN89057.1"/>
    </source>
</evidence>